<accession>A0ABR8NEL2</accession>
<name>A0ABR8NEL2_9ACTN</name>
<evidence type="ECO:0000313" key="2">
    <source>
        <dbReference type="Proteomes" id="UP000618818"/>
    </source>
</evidence>
<dbReference type="RefSeq" id="WP_191195968.1">
    <property type="nucleotide sequence ID" value="NZ_JACXYZ010000002.1"/>
</dbReference>
<evidence type="ECO:0000313" key="1">
    <source>
        <dbReference type="EMBL" id="MBD3926131.1"/>
    </source>
</evidence>
<dbReference type="EMBL" id="JACXYZ010000002">
    <property type="protein sequence ID" value="MBD3926131.1"/>
    <property type="molecule type" value="Genomic_DNA"/>
</dbReference>
<keyword evidence="2" id="KW-1185">Reference proteome</keyword>
<protein>
    <submittedName>
        <fullName evidence="1">Uncharacterized protein</fullName>
    </submittedName>
</protein>
<comment type="caution">
    <text evidence="1">The sequence shown here is derived from an EMBL/GenBank/DDBJ whole genome shotgun (WGS) entry which is preliminary data.</text>
</comment>
<gene>
    <name evidence="1" type="ORF">IEZ26_16020</name>
</gene>
<proteinExistence type="predicted"/>
<dbReference type="Proteomes" id="UP000618818">
    <property type="component" value="Unassembled WGS sequence"/>
</dbReference>
<organism evidence="1 2">
    <name type="scientific">Nocardioides cavernae</name>
    <dbReference type="NCBI Taxonomy" id="1921566"/>
    <lineage>
        <taxon>Bacteria</taxon>
        <taxon>Bacillati</taxon>
        <taxon>Actinomycetota</taxon>
        <taxon>Actinomycetes</taxon>
        <taxon>Propionibacteriales</taxon>
        <taxon>Nocardioidaceae</taxon>
        <taxon>Nocardioides</taxon>
    </lineage>
</organism>
<sequence length="169" mass="17731">MPALTVWCYGTPLGATAGSVRLRRLEQARALEVIDAITVSWAPGAHRPRVTRLWPPPEVTAREPSVLVALLRSAIGDSQSGDPLPPDFADRLAATGLDPALLEAVTERLVPRTSALLVLSGAADLSVVVPAVRQRIVSGEVTLLRADLPTDGPALLRTAVGLEPSGPTD</sequence>
<reference evidence="1 2" key="1">
    <citation type="submission" date="2020-09" db="EMBL/GenBank/DDBJ databases">
        <title>novel species in genus Nocardioides.</title>
        <authorList>
            <person name="Zhang G."/>
        </authorList>
    </citation>
    <scope>NUCLEOTIDE SEQUENCE [LARGE SCALE GENOMIC DNA]</scope>
    <source>
        <strain evidence="1 2">KCTC 39551</strain>
    </source>
</reference>